<evidence type="ECO:0000256" key="11">
    <source>
        <dbReference type="SAM" id="Phobius"/>
    </source>
</evidence>
<dbReference type="InterPro" id="IPR035896">
    <property type="entry name" value="AN1-like_Znf"/>
</dbReference>
<sequence>MSECDVCGKQENMPYQCGHCGGTYCAEHRLPEAHDCPGLDNWNDPKGVFDSGFDDSVNGGSSGGSGGVADRFGVNTGPGGFFSYFRGNMTYVFLAIMAIVFVAQRVVIGLVATGTLPPAAYRALFILHPDNIFLVWTWFTSIFSHGGLIHILGNAIVIYFFGRLAEQQMGSKKFTLFFLGSGMLAGLGQVALQVVTGGPAYGVLGASGAALAILGFVTVINPDLTVYLYFLLPVPIWAITGFYALLSIAGTLAPGASILGGEIAHTAHLVGLVIGLWYGRRVKDRARIPNQIQFGRGGGPGGPGGPGGRGPF</sequence>
<dbReference type="EMBL" id="JAMQON010000001">
    <property type="protein sequence ID" value="MDS0258088.1"/>
    <property type="molecule type" value="Genomic_DNA"/>
</dbReference>
<keyword evidence="14" id="KW-1185">Reference proteome</keyword>
<dbReference type="Proteomes" id="UP001259659">
    <property type="component" value="Unassembled WGS sequence"/>
</dbReference>
<comment type="caution">
    <text evidence="13">The sequence shown here is derived from an EMBL/GenBank/DDBJ whole genome shotgun (WGS) entry which is preliminary data.</text>
</comment>
<keyword evidence="7" id="KW-0862">Zinc</keyword>
<keyword evidence="3 11" id="KW-0812">Transmembrane</keyword>
<feature type="transmembrane region" description="Helical" evidence="11">
    <location>
        <begin position="132"/>
        <end position="162"/>
    </location>
</feature>
<evidence type="ECO:0000313" key="14">
    <source>
        <dbReference type="Proteomes" id="UP001259659"/>
    </source>
</evidence>
<feature type="transmembrane region" description="Helical" evidence="11">
    <location>
        <begin position="201"/>
        <end position="220"/>
    </location>
</feature>
<feature type="transmembrane region" description="Helical" evidence="11">
    <location>
        <begin position="258"/>
        <end position="278"/>
    </location>
</feature>
<dbReference type="PROSITE" id="PS51039">
    <property type="entry name" value="ZF_AN1"/>
    <property type="match status" value="1"/>
</dbReference>
<feature type="transmembrane region" description="Helical" evidence="11">
    <location>
        <begin position="91"/>
        <end position="112"/>
    </location>
</feature>
<dbReference type="PANTHER" id="PTHR43731:SF14">
    <property type="entry name" value="PRESENILIN-ASSOCIATED RHOMBOID-LIKE PROTEIN, MITOCHONDRIAL"/>
    <property type="match status" value="1"/>
</dbReference>
<feature type="region of interest" description="Disordered" evidence="10">
    <location>
        <begin position="291"/>
        <end position="312"/>
    </location>
</feature>
<proteinExistence type="inferred from homology"/>
<evidence type="ECO:0000256" key="5">
    <source>
        <dbReference type="ARBA" id="ARBA00022771"/>
    </source>
</evidence>
<feature type="transmembrane region" description="Helical" evidence="11">
    <location>
        <begin position="227"/>
        <end position="246"/>
    </location>
</feature>
<gene>
    <name evidence="13" type="ORF">NDI56_01545</name>
</gene>
<dbReference type="InterPro" id="IPR050925">
    <property type="entry name" value="Rhomboid_protease_S54"/>
</dbReference>
<dbReference type="SUPFAM" id="SSF118310">
    <property type="entry name" value="AN1-like Zinc finger"/>
    <property type="match status" value="1"/>
</dbReference>
<evidence type="ECO:0000256" key="2">
    <source>
        <dbReference type="ARBA" id="ARBA00009045"/>
    </source>
</evidence>
<evidence type="ECO:0000256" key="6">
    <source>
        <dbReference type="ARBA" id="ARBA00022801"/>
    </source>
</evidence>
<evidence type="ECO:0000256" key="1">
    <source>
        <dbReference type="ARBA" id="ARBA00004141"/>
    </source>
</evidence>
<evidence type="ECO:0000256" key="9">
    <source>
        <dbReference type="ARBA" id="ARBA00023136"/>
    </source>
</evidence>
<evidence type="ECO:0000256" key="7">
    <source>
        <dbReference type="ARBA" id="ARBA00022833"/>
    </source>
</evidence>
<evidence type="ECO:0000256" key="10">
    <source>
        <dbReference type="SAM" id="MobiDB-lite"/>
    </source>
</evidence>
<keyword evidence="8 11" id="KW-1133">Transmembrane helix</keyword>
<name>A0ABU2F745_9EURY</name>
<evidence type="ECO:0000256" key="8">
    <source>
        <dbReference type="ARBA" id="ARBA00022989"/>
    </source>
</evidence>
<dbReference type="Gene3D" id="4.10.1110.10">
    <property type="entry name" value="AN1-like Zinc finger"/>
    <property type="match status" value="1"/>
</dbReference>
<dbReference type="GO" id="GO:0006508">
    <property type="term" value="P:proteolysis"/>
    <property type="evidence" value="ECO:0007669"/>
    <property type="project" value="UniProtKB-KW"/>
</dbReference>
<evidence type="ECO:0000313" key="13">
    <source>
        <dbReference type="EMBL" id="MDS0258088.1"/>
    </source>
</evidence>
<dbReference type="EC" id="3.4.21.105" evidence="13"/>
<dbReference type="RefSeq" id="WP_310917648.1">
    <property type="nucleotide sequence ID" value="NZ_JAMQON010000001.1"/>
</dbReference>
<dbReference type="SMART" id="SM00154">
    <property type="entry name" value="ZnF_AN1"/>
    <property type="match status" value="1"/>
</dbReference>
<feature type="domain" description="AN1-type" evidence="12">
    <location>
        <begin position="1"/>
        <end position="44"/>
    </location>
</feature>
<dbReference type="Gene3D" id="1.20.1540.10">
    <property type="entry name" value="Rhomboid-like"/>
    <property type="match status" value="1"/>
</dbReference>
<evidence type="ECO:0000256" key="3">
    <source>
        <dbReference type="ARBA" id="ARBA00022692"/>
    </source>
</evidence>
<dbReference type="SUPFAM" id="SSF144091">
    <property type="entry name" value="Rhomboid-like"/>
    <property type="match status" value="1"/>
</dbReference>
<keyword evidence="5" id="KW-0863">Zinc-finger</keyword>
<evidence type="ECO:0000256" key="4">
    <source>
        <dbReference type="ARBA" id="ARBA00022723"/>
    </source>
</evidence>
<feature type="transmembrane region" description="Helical" evidence="11">
    <location>
        <begin position="174"/>
        <end position="195"/>
    </location>
</feature>
<reference evidence="13 14" key="1">
    <citation type="submission" date="2022-06" db="EMBL/GenBank/DDBJ databases">
        <title>Haloarcula sp. a new haloarchaeum isolate from saline soil.</title>
        <authorList>
            <person name="Strakova D."/>
            <person name="Galisteo C."/>
            <person name="Sanchez-Porro C."/>
            <person name="Ventosa A."/>
        </authorList>
    </citation>
    <scope>NUCLEOTIDE SEQUENCE [LARGE SCALE GENOMIC DNA]</scope>
    <source>
        <strain evidence="13 14">S1CR25-12</strain>
    </source>
</reference>
<keyword evidence="4" id="KW-0479">Metal-binding</keyword>
<dbReference type="Pfam" id="PF01428">
    <property type="entry name" value="zf-AN1"/>
    <property type="match status" value="1"/>
</dbReference>
<dbReference type="GO" id="GO:0008233">
    <property type="term" value="F:peptidase activity"/>
    <property type="evidence" value="ECO:0007669"/>
    <property type="project" value="UniProtKB-KW"/>
</dbReference>
<feature type="compositionally biased region" description="Gly residues" evidence="10">
    <location>
        <begin position="295"/>
        <end position="312"/>
    </location>
</feature>
<dbReference type="InterPro" id="IPR000058">
    <property type="entry name" value="Znf_AN1"/>
</dbReference>
<comment type="similarity">
    <text evidence="2">Belongs to the peptidase S54 family.</text>
</comment>
<comment type="subcellular location">
    <subcellularLocation>
        <location evidence="1">Membrane</location>
        <topology evidence="1">Multi-pass membrane protein</topology>
    </subcellularLocation>
</comment>
<keyword evidence="13" id="KW-0645">Protease</keyword>
<dbReference type="Pfam" id="PF01694">
    <property type="entry name" value="Rhomboid"/>
    <property type="match status" value="1"/>
</dbReference>
<dbReference type="PANTHER" id="PTHR43731">
    <property type="entry name" value="RHOMBOID PROTEASE"/>
    <property type="match status" value="1"/>
</dbReference>
<evidence type="ECO:0000259" key="12">
    <source>
        <dbReference type="PROSITE" id="PS51039"/>
    </source>
</evidence>
<accession>A0ABU2F745</accession>
<dbReference type="InterPro" id="IPR035952">
    <property type="entry name" value="Rhomboid-like_sf"/>
</dbReference>
<keyword evidence="6 13" id="KW-0378">Hydrolase</keyword>
<keyword evidence="9 11" id="KW-0472">Membrane</keyword>
<protein>
    <submittedName>
        <fullName evidence="13">Rhomboid family intramembrane serine protease</fullName>
        <ecNumber evidence="13">3.4.21.105</ecNumber>
    </submittedName>
</protein>
<organism evidence="13 14">
    <name type="scientific">Haloarcula saliterrae</name>
    <dbReference type="NCBI Taxonomy" id="2950534"/>
    <lineage>
        <taxon>Archaea</taxon>
        <taxon>Methanobacteriati</taxon>
        <taxon>Methanobacteriota</taxon>
        <taxon>Stenosarchaea group</taxon>
        <taxon>Halobacteria</taxon>
        <taxon>Halobacteriales</taxon>
        <taxon>Haloarculaceae</taxon>
        <taxon>Haloarcula</taxon>
    </lineage>
</organism>
<dbReference type="InterPro" id="IPR022764">
    <property type="entry name" value="Peptidase_S54_rhomboid_dom"/>
</dbReference>